<organism evidence="2 3">
    <name type="scientific">Crossiella equi</name>
    <dbReference type="NCBI Taxonomy" id="130796"/>
    <lineage>
        <taxon>Bacteria</taxon>
        <taxon>Bacillati</taxon>
        <taxon>Actinomycetota</taxon>
        <taxon>Actinomycetes</taxon>
        <taxon>Pseudonocardiales</taxon>
        <taxon>Pseudonocardiaceae</taxon>
        <taxon>Crossiella</taxon>
    </lineage>
</organism>
<keyword evidence="3" id="KW-1185">Reference proteome</keyword>
<protein>
    <recommendedName>
        <fullName evidence="4">Lipoprotein</fullName>
    </recommendedName>
</protein>
<evidence type="ECO:0008006" key="4">
    <source>
        <dbReference type="Google" id="ProtNLM"/>
    </source>
</evidence>
<sequence>MRRVRLATLVLALVTALSGCELEHQGPAPVPTNQAGVLAPLPTSAAPSGGDCGRVGPKIAGVLPALGRDFTTAKANPCVPFAGLAEEVLRFVPQSQRQALAAFQDRVDRLAGAASTVDTVMGCAYQLDRLGVVFYQEKSQALSLGLVVAVRGGFDAAAEVAACYLKVTLTGVRLETTAPGRGPCFRRASVTRAGEGYELFWVGSTTAMCTALDVLRK</sequence>
<proteinExistence type="predicted"/>
<gene>
    <name evidence="2" type="ORF">JOF53_007651</name>
</gene>
<comment type="caution">
    <text evidence="2">The sequence shown here is derived from an EMBL/GenBank/DDBJ whole genome shotgun (WGS) entry which is preliminary data.</text>
</comment>
<dbReference type="PROSITE" id="PS51257">
    <property type="entry name" value="PROKAR_LIPOPROTEIN"/>
    <property type="match status" value="1"/>
</dbReference>
<accession>A0ABS5ARC8</accession>
<evidence type="ECO:0000313" key="2">
    <source>
        <dbReference type="EMBL" id="MBP2478779.1"/>
    </source>
</evidence>
<name>A0ABS5ARC8_9PSEU</name>
<dbReference type="Proteomes" id="UP001519363">
    <property type="component" value="Unassembled WGS sequence"/>
</dbReference>
<evidence type="ECO:0000256" key="1">
    <source>
        <dbReference type="SAM" id="SignalP"/>
    </source>
</evidence>
<reference evidence="2 3" key="1">
    <citation type="submission" date="2021-03" db="EMBL/GenBank/DDBJ databases">
        <title>Sequencing the genomes of 1000 actinobacteria strains.</title>
        <authorList>
            <person name="Klenk H.-P."/>
        </authorList>
    </citation>
    <scope>NUCLEOTIDE SEQUENCE [LARGE SCALE GENOMIC DNA]</scope>
    <source>
        <strain evidence="2 3">DSM 44580</strain>
    </source>
</reference>
<dbReference type="RefSeq" id="WP_209707647.1">
    <property type="nucleotide sequence ID" value="NZ_JAGIOO010000001.1"/>
</dbReference>
<feature type="chain" id="PRO_5045681385" description="Lipoprotein" evidence="1">
    <location>
        <begin position="20"/>
        <end position="217"/>
    </location>
</feature>
<keyword evidence="1" id="KW-0732">Signal</keyword>
<feature type="signal peptide" evidence="1">
    <location>
        <begin position="1"/>
        <end position="19"/>
    </location>
</feature>
<dbReference type="EMBL" id="JAGIOO010000001">
    <property type="protein sequence ID" value="MBP2478779.1"/>
    <property type="molecule type" value="Genomic_DNA"/>
</dbReference>
<evidence type="ECO:0000313" key="3">
    <source>
        <dbReference type="Proteomes" id="UP001519363"/>
    </source>
</evidence>